<evidence type="ECO:0000313" key="1">
    <source>
        <dbReference type="EMBL" id="QYX33030.1"/>
    </source>
</evidence>
<evidence type="ECO:0000313" key="2">
    <source>
        <dbReference type="Proteomes" id="UP000826540"/>
    </source>
</evidence>
<dbReference type="RefSeq" id="WP_220610858.1">
    <property type="nucleotide sequence ID" value="NZ_CP080598.1"/>
</dbReference>
<reference evidence="1 2" key="1">
    <citation type="journal article" date="2022" name="J. Am. Chem. Soc.">
        <title>Biosynthesis of Guanitoxin Enables Global Environmental Detection in Freshwater Cyanobacteria.</title>
        <authorList>
            <person name="Lima S.T."/>
            <person name="Fallon T.R."/>
            <person name="Cordoza J.L."/>
            <person name="Chekan J.R."/>
            <person name="Delbaje E."/>
            <person name="Hopiavuori A.R."/>
            <person name="Alvarenga D.O."/>
            <person name="Wood S.M."/>
            <person name="Luhavaya H."/>
            <person name="Baumgartner J.T."/>
            <person name="Dorr F.A."/>
            <person name="Etchegaray A."/>
            <person name="Pinto E."/>
            <person name="McKinnie S.M.K."/>
            <person name="Fiore M.F."/>
            <person name="Moore B.S."/>
        </authorList>
    </citation>
    <scope>NUCLEOTIDE SEQUENCE [LARGE SCALE GENOMIC DNA]</scope>
    <source>
        <strain evidence="1 2">ITEP-024</strain>
    </source>
</reference>
<dbReference type="Proteomes" id="UP000826540">
    <property type="component" value="Chromosome"/>
</dbReference>
<gene>
    <name evidence="1" type="ORF">K2F26_06750</name>
</gene>
<name>A0ABX8X2U2_9CYAN</name>
<keyword evidence="2" id="KW-1185">Reference proteome</keyword>
<proteinExistence type="predicted"/>
<organism evidence="1 2">
    <name type="scientific">Sphaerospermopsis torques-reginae ITEP-024</name>
    <dbReference type="NCBI Taxonomy" id="984208"/>
    <lineage>
        <taxon>Bacteria</taxon>
        <taxon>Bacillati</taxon>
        <taxon>Cyanobacteriota</taxon>
        <taxon>Cyanophyceae</taxon>
        <taxon>Nostocales</taxon>
        <taxon>Aphanizomenonaceae</taxon>
        <taxon>Sphaerospermopsis</taxon>
        <taxon>Sphaerospermopsis torques-reginae</taxon>
    </lineage>
</organism>
<protein>
    <submittedName>
        <fullName evidence="1">Uncharacterized protein</fullName>
    </submittedName>
</protein>
<sequence length="64" mass="7443">MVADLPDAAFPMLVGVLPQTVTIVPRLGNDLDDECFDYEYRTYALYKFTMMWMNENPPFQAFDD</sequence>
<dbReference type="EMBL" id="CP080598">
    <property type="protein sequence ID" value="QYX33030.1"/>
    <property type="molecule type" value="Genomic_DNA"/>
</dbReference>
<accession>A0ABX8X2U2</accession>